<evidence type="ECO:0000256" key="6">
    <source>
        <dbReference type="PIRSR" id="PIRSR601382-1"/>
    </source>
</evidence>
<dbReference type="EnsemblFungi" id="MAPG_11468T0">
    <property type="protein sequence ID" value="MAPG_11468T0"/>
    <property type="gene ID" value="MAPG_11468"/>
</dbReference>
<gene>
    <name evidence="11" type="ORF">MAPG_11468</name>
</gene>
<protein>
    <recommendedName>
        <fullName evidence="9">alpha-1,2-Mannosidase</fullName>
        <ecNumber evidence="9">3.2.1.-</ecNumber>
    </recommendedName>
</protein>
<keyword evidence="4 9" id="KW-0378">Hydrolase</keyword>
<dbReference type="VEuPathDB" id="FungiDB:MAPG_11468"/>
<keyword evidence="9" id="KW-0326">Glycosidase</keyword>
<proteinExistence type="inferred from homology"/>
<evidence type="ECO:0000256" key="5">
    <source>
        <dbReference type="ARBA" id="ARBA00023157"/>
    </source>
</evidence>
<dbReference type="InterPro" id="IPR036026">
    <property type="entry name" value="Seven-hairpin_glycosidases"/>
</dbReference>
<keyword evidence="7" id="KW-0479">Metal-binding</keyword>
<reference evidence="12" key="4">
    <citation type="journal article" date="2015" name="G3 (Bethesda)">
        <title>Genome sequences of three phytopathogenic species of the Magnaporthaceae family of fungi.</title>
        <authorList>
            <person name="Okagaki L.H."/>
            <person name="Nunes C.C."/>
            <person name="Sailsbery J."/>
            <person name="Clay B."/>
            <person name="Brown D."/>
            <person name="John T."/>
            <person name="Oh Y."/>
            <person name="Young N."/>
            <person name="Fitzgerald M."/>
            <person name="Haas B.J."/>
            <person name="Zeng Q."/>
            <person name="Young S."/>
            <person name="Adiconis X."/>
            <person name="Fan L."/>
            <person name="Levin J.Z."/>
            <person name="Mitchell T.K."/>
            <person name="Okubara P.A."/>
            <person name="Farman M.L."/>
            <person name="Kohn L.M."/>
            <person name="Birren B."/>
            <person name="Ma L.-J."/>
            <person name="Dean R.A."/>
        </authorList>
    </citation>
    <scope>NUCLEOTIDE SEQUENCE</scope>
    <source>
        <strain evidence="12">ATCC 64411 / 73-15</strain>
    </source>
</reference>
<feature type="active site" description="Proton donor" evidence="6">
    <location>
        <position position="199"/>
    </location>
</feature>
<evidence type="ECO:0000313" key="11">
    <source>
        <dbReference type="EMBL" id="KLU92523.1"/>
    </source>
</evidence>
<reference evidence="13" key="2">
    <citation type="submission" date="2010-05" db="EMBL/GenBank/DDBJ databases">
        <title>The genome sequence of Magnaporthe poae strain ATCC 64411.</title>
        <authorList>
            <person name="Ma L.-J."/>
            <person name="Dead R."/>
            <person name="Young S."/>
            <person name="Zeng Q."/>
            <person name="Koehrsen M."/>
            <person name="Alvarado L."/>
            <person name="Berlin A."/>
            <person name="Chapman S.B."/>
            <person name="Chen Z."/>
            <person name="Freedman E."/>
            <person name="Gellesch M."/>
            <person name="Goldberg J."/>
            <person name="Griggs A."/>
            <person name="Gujja S."/>
            <person name="Heilman E.R."/>
            <person name="Heiman D."/>
            <person name="Hepburn T."/>
            <person name="Howarth C."/>
            <person name="Jen D."/>
            <person name="Larson L."/>
            <person name="Mehta T."/>
            <person name="Neiman D."/>
            <person name="Pearson M."/>
            <person name="Roberts A."/>
            <person name="Saif S."/>
            <person name="Shea T."/>
            <person name="Shenoy N."/>
            <person name="Sisk P."/>
            <person name="Stolte C."/>
            <person name="Sykes S."/>
            <person name="Walk T."/>
            <person name="White J."/>
            <person name="Yandava C."/>
            <person name="Haas B."/>
            <person name="Nusbaum C."/>
            <person name="Birren B."/>
        </authorList>
    </citation>
    <scope>NUCLEOTIDE SEQUENCE [LARGE SCALE GENOMIC DNA]</scope>
    <source>
        <strain evidence="13">ATCC 64411 / 73-15</strain>
    </source>
</reference>
<dbReference type="FunFam" id="1.50.10.10:FF:000037">
    <property type="entry name" value="alpha-1,2-Mannosidase"/>
    <property type="match status" value="1"/>
</dbReference>
<feature type="active site" description="Proton donor" evidence="6">
    <location>
        <position position="451"/>
    </location>
</feature>
<dbReference type="GO" id="GO:0005783">
    <property type="term" value="C:endoplasmic reticulum"/>
    <property type="evidence" value="ECO:0007669"/>
    <property type="project" value="TreeGrafter"/>
</dbReference>
<feature type="binding site" evidence="7">
    <location>
        <position position="591"/>
    </location>
    <ligand>
        <name>Ca(2+)</name>
        <dbReference type="ChEBI" id="CHEBI:29108"/>
    </ligand>
</feature>
<organism evidence="12 13">
    <name type="scientific">Magnaporthiopsis poae (strain ATCC 64411 / 73-15)</name>
    <name type="common">Kentucky bluegrass fungus</name>
    <name type="synonym">Magnaporthe poae</name>
    <dbReference type="NCBI Taxonomy" id="644358"/>
    <lineage>
        <taxon>Eukaryota</taxon>
        <taxon>Fungi</taxon>
        <taxon>Dikarya</taxon>
        <taxon>Ascomycota</taxon>
        <taxon>Pezizomycotina</taxon>
        <taxon>Sordariomycetes</taxon>
        <taxon>Sordariomycetidae</taxon>
        <taxon>Magnaporthales</taxon>
        <taxon>Magnaporthaceae</taxon>
        <taxon>Magnaporthiopsis</taxon>
    </lineage>
</organism>
<evidence type="ECO:0000256" key="8">
    <source>
        <dbReference type="PIRSR" id="PIRSR601382-3"/>
    </source>
</evidence>
<dbReference type="UniPathway" id="UPA00378"/>
<feature type="active site" evidence="6">
    <location>
        <position position="504"/>
    </location>
</feature>
<dbReference type="PRINTS" id="PR00747">
    <property type="entry name" value="GLYHDRLASE47"/>
</dbReference>
<dbReference type="PANTHER" id="PTHR11742:SF29">
    <property type="entry name" value="ALPHA-1,2-MANNOSIDASE"/>
    <property type="match status" value="1"/>
</dbReference>
<feature type="transmembrane region" description="Helical" evidence="10">
    <location>
        <begin position="12"/>
        <end position="32"/>
    </location>
</feature>
<keyword evidence="10" id="KW-0812">Transmembrane</keyword>
<keyword evidence="5 8" id="KW-1015">Disulfide bond</keyword>
<reference evidence="11" key="3">
    <citation type="submission" date="2011-03" db="EMBL/GenBank/DDBJ databases">
        <title>Annotation of Magnaporthe poae ATCC 64411.</title>
        <authorList>
            <person name="Ma L.-J."/>
            <person name="Dead R."/>
            <person name="Young S.K."/>
            <person name="Zeng Q."/>
            <person name="Gargeya S."/>
            <person name="Fitzgerald M."/>
            <person name="Haas B."/>
            <person name="Abouelleil A."/>
            <person name="Alvarado L."/>
            <person name="Arachchi H.M."/>
            <person name="Berlin A."/>
            <person name="Brown A."/>
            <person name="Chapman S.B."/>
            <person name="Chen Z."/>
            <person name="Dunbar C."/>
            <person name="Freedman E."/>
            <person name="Gearin G."/>
            <person name="Gellesch M."/>
            <person name="Goldberg J."/>
            <person name="Griggs A."/>
            <person name="Gujja S."/>
            <person name="Heiman D."/>
            <person name="Howarth C."/>
            <person name="Larson L."/>
            <person name="Lui A."/>
            <person name="MacDonald P.J.P."/>
            <person name="Mehta T."/>
            <person name="Montmayeur A."/>
            <person name="Murphy C."/>
            <person name="Neiman D."/>
            <person name="Pearson M."/>
            <person name="Priest M."/>
            <person name="Roberts A."/>
            <person name="Saif S."/>
            <person name="Shea T."/>
            <person name="Shenoy N."/>
            <person name="Sisk P."/>
            <person name="Stolte C."/>
            <person name="Sykes S."/>
            <person name="Yandava C."/>
            <person name="Wortman J."/>
            <person name="Nusbaum C."/>
            <person name="Birren B."/>
        </authorList>
    </citation>
    <scope>NUCLEOTIDE SEQUENCE</scope>
    <source>
        <strain evidence="11">ATCC 64411</strain>
    </source>
</reference>
<dbReference type="GO" id="GO:0004571">
    <property type="term" value="F:mannosyl-oligosaccharide 1,2-alpha-mannosidase activity"/>
    <property type="evidence" value="ECO:0007669"/>
    <property type="project" value="InterPro"/>
</dbReference>
<keyword evidence="10" id="KW-0472">Membrane</keyword>
<evidence type="ECO:0000313" key="13">
    <source>
        <dbReference type="Proteomes" id="UP000011715"/>
    </source>
</evidence>
<dbReference type="STRING" id="644358.A0A0C4EFC5"/>
<evidence type="ECO:0000256" key="1">
    <source>
        <dbReference type="ARBA" id="ARBA00001913"/>
    </source>
</evidence>
<sequence>MPRYAFRPRRRTIYLALVVTAALAYVLLNWRLPPSDDTLSLQRFMNPPGSRDAIRAVKSSFDWSKVKHEFPPADDPAASSPSSEDAAGAAQNIKTYRIQHRFGRETAKAALERASRRDAVREEFARCWKAYREHAWMKDALLPIAGGYKDQFSGWAATLVDSLDTLWIMGLRDEFDEAVEAVAGIDFGKSSGDRVNTFETNIRYLGGLMAAYDLSGREALLHKAVELGEFLYGAFNTENRMPVDFIDMPLAKTGKQLFVEESVVSASPGTLSLEMTRLSQLTGDPKYKKAAMRVMRVFYEGQNKTRIPGLWPIMVSMKRQDVVDGNAFTLGGSADSLYEYLVKMAVLADGHDAMFNELSVRFMRAAEKHLFFRPMLPDGADVLISGNANFDEATGQAVLDPETEHLACFVGGVFALAGRLYGNPDDVTTGARLTKGCVHAYRSMASGMGPERWNMAPCPRGRSKDCPWDEAHWEAEKAKRPEWRENLPKGYTTAKDPRYILRPEAIESVFVLWRVTGDAWYRDAAWDMFTAVRKGTRTPIANAANLDVTLGGVPVQEDYMESFWLAETLKYFYLVFSPPDLVSLDDFVLNTEAHPFRRSGGR</sequence>
<accession>A0A0C4EFC5</accession>
<name>A0A0C4EFC5_MAGP6</name>
<feature type="disulfide bond" evidence="8">
    <location>
        <begin position="408"/>
        <end position="437"/>
    </location>
</feature>
<comment type="pathway">
    <text evidence="2">Protein modification; protein glycosylation.</text>
</comment>
<dbReference type="GO" id="GO:0005975">
    <property type="term" value="P:carbohydrate metabolic process"/>
    <property type="evidence" value="ECO:0007669"/>
    <property type="project" value="InterPro"/>
</dbReference>
<keyword evidence="13" id="KW-1185">Reference proteome</keyword>
<dbReference type="InterPro" id="IPR012341">
    <property type="entry name" value="6hp_glycosidase-like_sf"/>
</dbReference>
<dbReference type="EMBL" id="ADBL01002828">
    <property type="status" value="NOT_ANNOTATED_CDS"/>
    <property type="molecule type" value="Genomic_DNA"/>
</dbReference>
<dbReference type="InterPro" id="IPR001382">
    <property type="entry name" value="Glyco_hydro_47"/>
</dbReference>
<dbReference type="GO" id="GO:0036503">
    <property type="term" value="P:ERAD pathway"/>
    <property type="evidence" value="ECO:0007669"/>
    <property type="project" value="UniProtKB-ARBA"/>
</dbReference>
<evidence type="ECO:0000256" key="2">
    <source>
        <dbReference type="ARBA" id="ARBA00004922"/>
    </source>
</evidence>
<dbReference type="PANTHER" id="PTHR11742">
    <property type="entry name" value="MANNOSYL-OLIGOSACCHARIDE ALPHA-1,2-MANNOSIDASE-RELATED"/>
    <property type="match status" value="1"/>
</dbReference>
<dbReference type="Gene3D" id="1.50.10.10">
    <property type="match status" value="1"/>
</dbReference>
<evidence type="ECO:0000256" key="9">
    <source>
        <dbReference type="RuleBase" id="RU361193"/>
    </source>
</evidence>
<dbReference type="EC" id="3.2.1.-" evidence="9"/>
<dbReference type="Pfam" id="PF01532">
    <property type="entry name" value="Glyco_hydro_47"/>
    <property type="match status" value="1"/>
</dbReference>
<evidence type="ECO:0000256" key="10">
    <source>
        <dbReference type="SAM" id="Phobius"/>
    </source>
</evidence>
<evidence type="ECO:0000256" key="4">
    <source>
        <dbReference type="ARBA" id="ARBA00022801"/>
    </source>
</evidence>
<evidence type="ECO:0000256" key="3">
    <source>
        <dbReference type="ARBA" id="ARBA00007658"/>
    </source>
</evidence>
<evidence type="ECO:0000313" key="12">
    <source>
        <dbReference type="EnsemblFungi" id="MAPG_11468T0"/>
    </source>
</evidence>
<dbReference type="EMBL" id="GL876981">
    <property type="protein sequence ID" value="KLU92523.1"/>
    <property type="molecule type" value="Genomic_DNA"/>
</dbReference>
<keyword evidence="10" id="KW-1133">Transmembrane helix</keyword>
<dbReference type="InterPro" id="IPR050749">
    <property type="entry name" value="Glycosyl_Hydrolase_47"/>
</dbReference>
<reference evidence="12" key="5">
    <citation type="submission" date="2015-06" db="UniProtKB">
        <authorList>
            <consortium name="EnsemblFungi"/>
        </authorList>
    </citation>
    <scope>IDENTIFICATION</scope>
    <source>
        <strain evidence="12">ATCC 64411</strain>
    </source>
</reference>
<dbReference type="Proteomes" id="UP000011715">
    <property type="component" value="Unassembled WGS sequence"/>
</dbReference>
<dbReference type="AlphaFoldDB" id="A0A0C4EFC5"/>
<feature type="active site" evidence="6">
    <location>
        <position position="335"/>
    </location>
</feature>
<dbReference type="OMA" id="TGMMPER"/>
<dbReference type="GO" id="GO:0016020">
    <property type="term" value="C:membrane"/>
    <property type="evidence" value="ECO:0007669"/>
    <property type="project" value="InterPro"/>
</dbReference>
<comment type="similarity">
    <text evidence="3 9">Belongs to the glycosyl hydrolase 47 family.</text>
</comment>
<dbReference type="SUPFAM" id="SSF48225">
    <property type="entry name" value="Seven-hairpin glycosidases"/>
    <property type="match status" value="1"/>
</dbReference>
<keyword evidence="7" id="KW-0106">Calcium</keyword>
<dbReference type="GO" id="GO:0005509">
    <property type="term" value="F:calcium ion binding"/>
    <property type="evidence" value="ECO:0007669"/>
    <property type="project" value="InterPro"/>
</dbReference>
<comment type="cofactor">
    <cofactor evidence="1 7">
        <name>Ca(2+)</name>
        <dbReference type="ChEBI" id="CHEBI:29108"/>
    </cofactor>
</comment>
<dbReference type="eggNOG" id="KOG2431">
    <property type="taxonomic scope" value="Eukaryota"/>
</dbReference>
<reference evidence="11" key="1">
    <citation type="submission" date="2010-05" db="EMBL/GenBank/DDBJ databases">
        <title>The Genome Sequence of Magnaporthe poae strain ATCC 64411.</title>
        <authorList>
            <consortium name="The Broad Institute Genome Sequencing Platform"/>
            <consortium name="Broad Institute Genome Sequencing Center for Infectious Disease"/>
            <person name="Ma L.-J."/>
            <person name="Dead R."/>
            <person name="Young S."/>
            <person name="Zeng Q."/>
            <person name="Koehrsen M."/>
            <person name="Alvarado L."/>
            <person name="Berlin A."/>
            <person name="Chapman S.B."/>
            <person name="Chen Z."/>
            <person name="Freedman E."/>
            <person name="Gellesch M."/>
            <person name="Goldberg J."/>
            <person name="Griggs A."/>
            <person name="Gujja S."/>
            <person name="Heilman E.R."/>
            <person name="Heiman D."/>
            <person name="Hepburn T."/>
            <person name="Howarth C."/>
            <person name="Jen D."/>
            <person name="Larson L."/>
            <person name="Mehta T."/>
            <person name="Neiman D."/>
            <person name="Pearson M."/>
            <person name="Roberts A."/>
            <person name="Saif S."/>
            <person name="Shea T."/>
            <person name="Shenoy N."/>
            <person name="Sisk P."/>
            <person name="Stolte C."/>
            <person name="Sykes S."/>
            <person name="Walk T."/>
            <person name="White J."/>
            <person name="Yandava C."/>
            <person name="Haas B."/>
            <person name="Nusbaum C."/>
            <person name="Birren B."/>
        </authorList>
    </citation>
    <scope>NUCLEOTIDE SEQUENCE</scope>
    <source>
        <strain evidence="11">ATCC 64411</strain>
    </source>
</reference>
<evidence type="ECO:0000256" key="7">
    <source>
        <dbReference type="PIRSR" id="PIRSR601382-2"/>
    </source>
</evidence>
<dbReference type="OrthoDB" id="8118055at2759"/>